<gene>
    <name evidence="4" type="ORF">DSTB1V02_LOCUS5530</name>
</gene>
<dbReference type="GO" id="GO:0110155">
    <property type="term" value="P:NAD-cap decapping"/>
    <property type="evidence" value="ECO:0007669"/>
    <property type="project" value="TreeGrafter"/>
</dbReference>
<proteinExistence type="inferred from homology"/>
<reference evidence="4" key="1">
    <citation type="submission" date="2020-11" db="EMBL/GenBank/DDBJ databases">
        <authorList>
            <person name="Tran Van P."/>
        </authorList>
    </citation>
    <scope>NUCLEOTIDE SEQUENCE</scope>
</reference>
<keyword evidence="2" id="KW-0539">Nucleus</keyword>
<keyword evidence="5" id="KW-1185">Reference proteome</keyword>
<evidence type="ECO:0000256" key="1">
    <source>
        <dbReference type="ARBA" id="ARBA00006562"/>
    </source>
</evidence>
<dbReference type="EMBL" id="CAJPEV010000916">
    <property type="protein sequence ID" value="CAG0889494.1"/>
    <property type="molecule type" value="Genomic_DNA"/>
</dbReference>
<evidence type="ECO:0000313" key="5">
    <source>
        <dbReference type="Proteomes" id="UP000677054"/>
    </source>
</evidence>
<dbReference type="AlphaFoldDB" id="A0A7R8XG94"/>
<dbReference type="Pfam" id="PF08652">
    <property type="entry name" value="RAI1"/>
    <property type="match status" value="1"/>
</dbReference>
<feature type="domain" description="RAI1-like" evidence="3">
    <location>
        <begin position="20"/>
        <end position="350"/>
    </location>
</feature>
<comment type="subcellular location">
    <subcellularLocation>
        <location evidence="2">Nucleus</location>
    </subcellularLocation>
</comment>
<dbReference type="Proteomes" id="UP000677054">
    <property type="component" value="Unassembled WGS sequence"/>
</dbReference>
<dbReference type="GO" id="GO:0000166">
    <property type="term" value="F:nucleotide binding"/>
    <property type="evidence" value="ECO:0007669"/>
    <property type="project" value="UniProtKB-KW"/>
</dbReference>
<comment type="similarity">
    <text evidence="1 2">Belongs to the DXO/Dom3Z family.</text>
</comment>
<dbReference type="InterPro" id="IPR039039">
    <property type="entry name" value="RAI1-like_fam"/>
</dbReference>
<dbReference type="GO" id="GO:0005829">
    <property type="term" value="C:cytosol"/>
    <property type="evidence" value="ECO:0007669"/>
    <property type="project" value="TreeGrafter"/>
</dbReference>
<sequence length="357" mass="42421">MTSFKVSVQDYDHKFPRFLEPSITGHYSINGEREFLDSDTHIKYYCPPSNPKHVFMDLKKGKATTSEKDSLLEEKLDNILQWILLHKHEAIEENKQRISADFICYRGHMTLLFCTPYENREDWKVAAIKFQHSIYLCPFRTDAKRKEILNQTERQREMGHWGYKFEQHLMSDSPNGKPNTEAPLNENEEFSCVFRSRIADHMLLYAAEVDGVADPIKGLKANNLVELKTSRLIENPNQDRNFKRFKLVKWWAQSYLAGIPRIICGFRDDDGVVRKIEEYETLKLHHIAQGLWQPNVCMNFCAHFFTFVKSVMKESNKDMVYVFSWRPKEDVTYWTEGRDSPYYFLPEWYMEEIFKYN</sequence>
<comment type="cofactor">
    <cofactor evidence="2">
        <name>a divalent metal cation</name>
        <dbReference type="ChEBI" id="CHEBI:60240"/>
    </cofactor>
</comment>
<keyword evidence="2" id="KW-0540">Nuclease</keyword>
<keyword evidence="2" id="KW-0547">Nucleotide-binding</keyword>
<dbReference type="EC" id="3.6.1.-" evidence="2"/>
<keyword evidence="2" id="KW-0479">Metal-binding</keyword>
<name>A0A7R8XG94_9CRUS</name>
<dbReference type="GO" id="GO:0005634">
    <property type="term" value="C:nucleus"/>
    <property type="evidence" value="ECO:0007669"/>
    <property type="project" value="UniProtKB-SubCell"/>
</dbReference>
<dbReference type="OrthoDB" id="10020793at2759"/>
<dbReference type="PANTHER" id="PTHR12395">
    <property type="entry name" value="DOM-3 RELATED"/>
    <property type="match status" value="1"/>
</dbReference>
<dbReference type="GO" id="GO:0046872">
    <property type="term" value="F:metal ion binding"/>
    <property type="evidence" value="ECO:0007669"/>
    <property type="project" value="UniProtKB-KW"/>
</dbReference>
<dbReference type="GO" id="GO:0000956">
    <property type="term" value="P:nuclear-transcribed mRNA catabolic process"/>
    <property type="evidence" value="ECO:0007669"/>
    <property type="project" value="TreeGrafter"/>
</dbReference>
<keyword evidence="2" id="KW-0694">RNA-binding</keyword>
<protein>
    <recommendedName>
        <fullName evidence="2">Decapping nuclease</fullName>
        <ecNumber evidence="2">3.6.1.-</ecNumber>
    </recommendedName>
</protein>
<dbReference type="GO" id="GO:0004518">
    <property type="term" value="F:nuclease activity"/>
    <property type="evidence" value="ECO:0007669"/>
    <property type="project" value="UniProtKB-KW"/>
</dbReference>
<comment type="function">
    <text evidence="2">Decapping enzyme for NAD-capped RNAs: specifically hydrolyzes the nicotinamide adenine dinucleotide (NAD) cap from a subset of RNAs by removing the entire NAD moiety from the 5'-end of an NAD-capped RNA.</text>
</comment>
<dbReference type="InterPro" id="IPR013961">
    <property type="entry name" value="RAI1"/>
</dbReference>
<dbReference type="PANTHER" id="PTHR12395:SF9">
    <property type="entry name" value="DECAPPING AND EXORIBONUCLEASE PROTEIN"/>
    <property type="match status" value="1"/>
</dbReference>
<accession>A0A7R8XG94</accession>
<evidence type="ECO:0000256" key="2">
    <source>
        <dbReference type="RuleBase" id="RU367113"/>
    </source>
</evidence>
<dbReference type="EMBL" id="LR900433">
    <property type="protein sequence ID" value="CAD7245662.1"/>
    <property type="molecule type" value="Genomic_DNA"/>
</dbReference>
<dbReference type="GO" id="GO:0034353">
    <property type="term" value="F:mRNA 5'-diphosphatase activity"/>
    <property type="evidence" value="ECO:0007669"/>
    <property type="project" value="TreeGrafter"/>
</dbReference>
<keyword evidence="2" id="KW-0378">Hydrolase</keyword>
<organism evidence="4">
    <name type="scientific">Darwinula stevensoni</name>
    <dbReference type="NCBI Taxonomy" id="69355"/>
    <lineage>
        <taxon>Eukaryota</taxon>
        <taxon>Metazoa</taxon>
        <taxon>Ecdysozoa</taxon>
        <taxon>Arthropoda</taxon>
        <taxon>Crustacea</taxon>
        <taxon>Oligostraca</taxon>
        <taxon>Ostracoda</taxon>
        <taxon>Podocopa</taxon>
        <taxon>Podocopida</taxon>
        <taxon>Darwinulocopina</taxon>
        <taxon>Darwinuloidea</taxon>
        <taxon>Darwinulidae</taxon>
        <taxon>Darwinula</taxon>
    </lineage>
</organism>
<dbReference type="GO" id="GO:0003723">
    <property type="term" value="F:RNA binding"/>
    <property type="evidence" value="ECO:0007669"/>
    <property type="project" value="UniProtKB-KW"/>
</dbReference>
<evidence type="ECO:0000259" key="3">
    <source>
        <dbReference type="Pfam" id="PF08652"/>
    </source>
</evidence>
<evidence type="ECO:0000313" key="4">
    <source>
        <dbReference type="EMBL" id="CAD7245662.1"/>
    </source>
</evidence>